<dbReference type="SMART" id="SM00905">
    <property type="entry name" value="FolB"/>
    <property type="match status" value="1"/>
</dbReference>
<organism evidence="8 9">
    <name type="scientific">Rhizobium alvei</name>
    <dbReference type="NCBI Taxonomy" id="1132659"/>
    <lineage>
        <taxon>Bacteria</taxon>
        <taxon>Pseudomonadati</taxon>
        <taxon>Pseudomonadota</taxon>
        <taxon>Alphaproteobacteria</taxon>
        <taxon>Hyphomicrobiales</taxon>
        <taxon>Rhizobiaceae</taxon>
        <taxon>Rhizobium/Agrobacterium group</taxon>
        <taxon>Rhizobium</taxon>
    </lineage>
</organism>
<proteinExistence type="inferred from homology"/>
<reference evidence="8" key="2">
    <citation type="submission" date="2023-07" db="EMBL/GenBank/DDBJ databases">
        <authorList>
            <person name="Shen H."/>
        </authorList>
    </citation>
    <scope>NUCLEOTIDE SEQUENCE</scope>
    <source>
        <strain evidence="8">TNR-22</strain>
    </source>
</reference>
<keyword evidence="9" id="KW-1185">Reference proteome</keyword>
<evidence type="ECO:0000256" key="2">
    <source>
        <dbReference type="ARBA" id="ARBA00005013"/>
    </source>
</evidence>
<evidence type="ECO:0000256" key="1">
    <source>
        <dbReference type="ARBA" id="ARBA00001353"/>
    </source>
</evidence>
<accession>A0ABT8YJU1</accession>
<sequence length="122" mass="13795">MNETYVITLANCAFFARHGVMDEEERLGQRFFVDAEMEVRPTKPLEEDAIDSTVDYGAAFKLIEKIVTGRRFFLIEALALDVAKSLCAQYPQIVRARITLRKPSAPIAGMLDHAQVSVEYRV</sequence>
<dbReference type="InterPro" id="IPR006157">
    <property type="entry name" value="FolB_dom"/>
</dbReference>
<dbReference type="Proteomes" id="UP001174932">
    <property type="component" value="Unassembled WGS sequence"/>
</dbReference>
<name>A0ABT8YJU1_9HYPH</name>
<protein>
    <recommendedName>
        <fullName evidence="6">7,8-dihydroneopterin aldolase</fullName>
        <ecNumber evidence="6">4.1.2.25</ecNumber>
    </recommendedName>
</protein>
<dbReference type="EC" id="4.1.2.25" evidence="6"/>
<dbReference type="NCBIfam" id="TIGR00526">
    <property type="entry name" value="folB_dom"/>
    <property type="match status" value="1"/>
</dbReference>
<evidence type="ECO:0000256" key="6">
    <source>
        <dbReference type="RuleBase" id="RU362079"/>
    </source>
</evidence>
<gene>
    <name evidence="8" type="primary">folB</name>
    <name evidence="8" type="ORF">Q4481_08245</name>
</gene>
<evidence type="ECO:0000256" key="4">
    <source>
        <dbReference type="ARBA" id="ARBA00022909"/>
    </source>
</evidence>
<comment type="caution">
    <text evidence="8">The sequence shown here is derived from an EMBL/GenBank/DDBJ whole genome shotgun (WGS) entry which is preliminary data.</text>
</comment>
<dbReference type="CDD" id="cd00534">
    <property type="entry name" value="DHNA_DHNTPE"/>
    <property type="match status" value="1"/>
</dbReference>
<dbReference type="InterPro" id="IPR006156">
    <property type="entry name" value="Dihydroneopterin_aldolase"/>
</dbReference>
<comment type="catalytic activity">
    <reaction evidence="1 6">
        <text>7,8-dihydroneopterin = 6-hydroxymethyl-7,8-dihydropterin + glycolaldehyde</text>
        <dbReference type="Rhea" id="RHEA:10540"/>
        <dbReference type="ChEBI" id="CHEBI:17001"/>
        <dbReference type="ChEBI" id="CHEBI:17071"/>
        <dbReference type="ChEBI" id="CHEBI:44841"/>
        <dbReference type="EC" id="4.1.2.25"/>
    </reaction>
</comment>
<evidence type="ECO:0000313" key="8">
    <source>
        <dbReference type="EMBL" id="MDO6963945.1"/>
    </source>
</evidence>
<feature type="domain" description="Dihydroneopterin aldolase/epimerase" evidence="7">
    <location>
        <begin position="7"/>
        <end position="120"/>
    </location>
</feature>
<evidence type="ECO:0000313" key="9">
    <source>
        <dbReference type="Proteomes" id="UP001174932"/>
    </source>
</evidence>
<comment type="similarity">
    <text evidence="3 6">Belongs to the DHNA family.</text>
</comment>
<reference evidence="8" key="1">
    <citation type="journal article" date="2015" name="Int. J. Syst. Evol. Microbiol.">
        <title>Rhizobium alvei sp. nov., isolated from a freshwater river.</title>
        <authorList>
            <person name="Sheu S.Y."/>
            <person name="Huang H.W."/>
            <person name="Young C.C."/>
            <person name="Chen W.M."/>
        </authorList>
    </citation>
    <scope>NUCLEOTIDE SEQUENCE</scope>
    <source>
        <strain evidence="8">TNR-22</strain>
    </source>
</reference>
<dbReference type="SUPFAM" id="SSF55620">
    <property type="entry name" value="Tetrahydrobiopterin biosynthesis enzymes-like"/>
    <property type="match status" value="1"/>
</dbReference>
<dbReference type="Pfam" id="PF02152">
    <property type="entry name" value="FolB"/>
    <property type="match status" value="1"/>
</dbReference>
<dbReference type="NCBIfam" id="TIGR00525">
    <property type="entry name" value="folB"/>
    <property type="match status" value="1"/>
</dbReference>
<evidence type="ECO:0000256" key="5">
    <source>
        <dbReference type="ARBA" id="ARBA00023239"/>
    </source>
</evidence>
<dbReference type="RefSeq" id="WP_304375859.1">
    <property type="nucleotide sequence ID" value="NZ_JAUOZU010000006.1"/>
</dbReference>
<dbReference type="EMBL" id="JAUOZU010000006">
    <property type="protein sequence ID" value="MDO6963945.1"/>
    <property type="molecule type" value="Genomic_DNA"/>
</dbReference>
<dbReference type="Gene3D" id="3.30.1130.10">
    <property type="match status" value="1"/>
</dbReference>
<dbReference type="PANTHER" id="PTHR42844">
    <property type="entry name" value="DIHYDRONEOPTERIN ALDOLASE 1-RELATED"/>
    <property type="match status" value="1"/>
</dbReference>
<comment type="function">
    <text evidence="6">Catalyzes the conversion of 7,8-dihydroneopterin to 6-hydroxymethyl-7,8-dihydropterin.</text>
</comment>
<dbReference type="PANTHER" id="PTHR42844:SF1">
    <property type="entry name" value="DIHYDRONEOPTERIN ALDOLASE 1-RELATED"/>
    <property type="match status" value="1"/>
</dbReference>
<keyword evidence="4 6" id="KW-0289">Folate biosynthesis</keyword>
<dbReference type="GO" id="GO:0004150">
    <property type="term" value="F:dihydroneopterin aldolase activity"/>
    <property type="evidence" value="ECO:0007669"/>
    <property type="project" value="UniProtKB-EC"/>
</dbReference>
<comment type="pathway">
    <text evidence="2 6">Cofactor biosynthesis; tetrahydrofolate biosynthesis; 2-amino-4-hydroxy-6-hydroxymethyl-7,8-dihydropteridine diphosphate from 7,8-dihydroneopterin triphosphate: step 3/4.</text>
</comment>
<dbReference type="InterPro" id="IPR043133">
    <property type="entry name" value="GTP-CH-I_C/QueF"/>
</dbReference>
<evidence type="ECO:0000256" key="3">
    <source>
        <dbReference type="ARBA" id="ARBA00005708"/>
    </source>
</evidence>
<keyword evidence="5 6" id="KW-0456">Lyase</keyword>
<evidence type="ECO:0000259" key="7">
    <source>
        <dbReference type="SMART" id="SM00905"/>
    </source>
</evidence>